<reference evidence="3" key="1">
    <citation type="journal article" date="2012" name="Proc. Natl. Acad. Sci. U.S.A.">
        <title>Antigenic diversity is generated by distinct evolutionary mechanisms in African trypanosome species.</title>
        <authorList>
            <person name="Jackson A.P."/>
            <person name="Berry A."/>
            <person name="Aslett M."/>
            <person name="Allison H.C."/>
            <person name="Burton P."/>
            <person name="Vavrova-Anderson J."/>
            <person name="Brown R."/>
            <person name="Browne H."/>
            <person name="Corton N."/>
            <person name="Hauser H."/>
            <person name="Gamble J."/>
            <person name="Gilderthorp R."/>
            <person name="Marcello L."/>
            <person name="McQuillan J."/>
            <person name="Otto T.D."/>
            <person name="Quail M.A."/>
            <person name="Sanders M.J."/>
            <person name="van Tonder A."/>
            <person name="Ginger M.L."/>
            <person name="Field M.C."/>
            <person name="Barry J.D."/>
            <person name="Hertz-Fowler C."/>
            <person name="Berriman M."/>
        </authorList>
    </citation>
    <scope>NUCLEOTIDE SEQUENCE</scope>
    <source>
        <strain evidence="3">Y486</strain>
    </source>
</reference>
<dbReference type="EMBL" id="HE573023">
    <property type="protein sequence ID" value="CCC48885.1"/>
    <property type="molecule type" value="Genomic_DNA"/>
</dbReference>
<dbReference type="AlphaFoldDB" id="G0TY40"/>
<keyword evidence="2" id="KW-1133">Transmembrane helix</keyword>
<accession>G0TY40</accession>
<keyword evidence="2" id="KW-0472">Membrane</keyword>
<sequence>MVISRNGATGTRTKRRTGKYKKKKMSHRVVFKKETKYKQRKEMCQGRRWKVARHCIPVQTYVFFFFFSFFFALQQCHFVQQKKSKGGNGSLKAPHTPLNLLPLLLLVSIQFAKQKLQH</sequence>
<name>G0TY40_TRYVY</name>
<evidence type="ECO:0000313" key="3">
    <source>
        <dbReference type="EMBL" id="CCC48885.1"/>
    </source>
</evidence>
<protein>
    <submittedName>
        <fullName evidence="3">Uncharacterized protein</fullName>
    </submittedName>
</protein>
<proteinExistence type="predicted"/>
<gene>
    <name evidence="3" type="ORF">TVY486_0702220</name>
</gene>
<evidence type="ECO:0000256" key="2">
    <source>
        <dbReference type="SAM" id="Phobius"/>
    </source>
</evidence>
<feature type="transmembrane region" description="Helical" evidence="2">
    <location>
        <begin position="94"/>
        <end position="112"/>
    </location>
</feature>
<feature type="region of interest" description="Disordered" evidence="1">
    <location>
        <begin position="1"/>
        <end position="25"/>
    </location>
</feature>
<evidence type="ECO:0000256" key="1">
    <source>
        <dbReference type="SAM" id="MobiDB-lite"/>
    </source>
</evidence>
<feature type="compositionally biased region" description="Basic residues" evidence="1">
    <location>
        <begin position="12"/>
        <end position="25"/>
    </location>
</feature>
<keyword evidence="2" id="KW-0812">Transmembrane</keyword>
<organism evidence="3">
    <name type="scientific">Trypanosoma vivax (strain Y486)</name>
    <dbReference type="NCBI Taxonomy" id="1055687"/>
    <lineage>
        <taxon>Eukaryota</taxon>
        <taxon>Discoba</taxon>
        <taxon>Euglenozoa</taxon>
        <taxon>Kinetoplastea</taxon>
        <taxon>Metakinetoplastina</taxon>
        <taxon>Trypanosomatida</taxon>
        <taxon>Trypanosomatidae</taxon>
        <taxon>Trypanosoma</taxon>
        <taxon>Duttonella</taxon>
    </lineage>
</organism>